<dbReference type="Gene3D" id="3.30.70.270">
    <property type="match status" value="1"/>
</dbReference>
<feature type="domain" description="Reverse transcriptase" evidence="1">
    <location>
        <begin position="189"/>
        <end position="296"/>
    </location>
</feature>
<dbReference type="Pfam" id="PF00078">
    <property type="entry name" value="RVT_1"/>
    <property type="match status" value="1"/>
</dbReference>
<dbReference type="PANTHER" id="PTHR24559:SF429">
    <property type="entry name" value="RNA-DIRECTED DNA POLYMERASE HOMOLOG"/>
    <property type="match status" value="1"/>
</dbReference>
<organism evidence="2 3">
    <name type="scientific">Tanacetum coccineum</name>
    <dbReference type="NCBI Taxonomy" id="301880"/>
    <lineage>
        <taxon>Eukaryota</taxon>
        <taxon>Viridiplantae</taxon>
        <taxon>Streptophyta</taxon>
        <taxon>Embryophyta</taxon>
        <taxon>Tracheophyta</taxon>
        <taxon>Spermatophyta</taxon>
        <taxon>Magnoliopsida</taxon>
        <taxon>eudicotyledons</taxon>
        <taxon>Gunneridae</taxon>
        <taxon>Pentapetalae</taxon>
        <taxon>asterids</taxon>
        <taxon>campanulids</taxon>
        <taxon>Asterales</taxon>
        <taxon>Asteraceae</taxon>
        <taxon>Asteroideae</taxon>
        <taxon>Anthemideae</taxon>
        <taxon>Anthemidinae</taxon>
        <taxon>Tanacetum</taxon>
    </lineage>
</organism>
<keyword evidence="2" id="KW-0808">Transferase</keyword>
<protein>
    <submittedName>
        <fullName evidence="2">Reverse transcriptase domain-containing protein</fullName>
    </submittedName>
</protein>
<dbReference type="Gene3D" id="3.10.10.10">
    <property type="entry name" value="HIV Type 1 Reverse Transcriptase, subunit A, domain 1"/>
    <property type="match status" value="1"/>
</dbReference>
<keyword evidence="2" id="KW-0548">Nucleotidyltransferase</keyword>
<keyword evidence="2" id="KW-0695">RNA-directed DNA polymerase</keyword>
<keyword evidence="3" id="KW-1185">Reference proteome</keyword>
<gene>
    <name evidence="2" type="ORF">Tco_0822218</name>
</gene>
<dbReference type="InterPro" id="IPR012337">
    <property type="entry name" value="RNaseH-like_sf"/>
</dbReference>
<reference evidence="2" key="1">
    <citation type="journal article" date="2022" name="Int. J. Mol. Sci.">
        <title>Draft Genome of Tanacetum Coccineum: Genomic Comparison of Closely Related Tanacetum-Family Plants.</title>
        <authorList>
            <person name="Yamashiro T."/>
            <person name="Shiraishi A."/>
            <person name="Nakayama K."/>
            <person name="Satake H."/>
        </authorList>
    </citation>
    <scope>NUCLEOTIDE SEQUENCE</scope>
</reference>
<dbReference type="PANTHER" id="PTHR24559">
    <property type="entry name" value="TRANSPOSON TY3-I GAG-POL POLYPROTEIN"/>
    <property type="match status" value="1"/>
</dbReference>
<dbReference type="InterPro" id="IPR053134">
    <property type="entry name" value="RNA-dir_DNA_polymerase"/>
</dbReference>
<accession>A0ABQ5AIW8</accession>
<comment type="caution">
    <text evidence="2">The sequence shown here is derived from an EMBL/GenBank/DDBJ whole genome shotgun (WGS) entry which is preliminary data.</text>
</comment>
<dbReference type="GO" id="GO:0003964">
    <property type="term" value="F:RNA-directed DNA polymerase activity"/>
    <property type="evidence" value="ECO:0007669"/>
    <property type="project" value="UniProtKB-KW"/>
</dbReference>
<sequence>MKHSYSNDDTCFSIDVIDEILEEDFNALLDEGSKILHSIEGTILEEKLFAEFDEFMAMNIEANSQSEFDTEEPPFEKITFNTDYKIKTSLEEHPLDLEQKPLPNHLKYVFLEEPYFLLVIISSQLSEQNKNKLISVLKRHKQAFAWKTTDIPRISDSPWVSPIHCVPKKGGITVVTNKKDELVPTRTSTGGRVCIDYRKLNEATAKDHFPLPFMDQMLERLTGNKYFCFLNGFSGYFQIPIDPMDQEKTTFTCPFGKYAYRRMPFGLCNALATFQSSTKRRNNTLIEAARTMLIYAKALLFLWTEAVATVCYTQNRSSIRLRHGKTPYELLHDKLPDLSFFHVFGALYYPTNDSDNLGKLQPKADIDFDELTAMASEHSSSEPALYGITSATISSGLVPNLPPSTPFLPPTRTDWDLLFQPLFDELLNPPPSVDLPAPKVIAPITKVVAPEPAALTGSPSSIIVD</sequence>
<dbReference type="CDD" id="cd01647">
    <property type="entry name" value="RT_LTR"/>
    <property type="match status" value="1"/>
</dbReference>
<dbReference type="InterPro" id="IPR000477">
    <property type="entry name" value="RT_dom"/>
</dbReference>
<dbReference type="InterPro" id="IPR043502">
    <property type="entry name" value="DNA/RNA_pol_sf"/>
</dbReference>
<dbReference type="SUPFAM" id="SSF56672">
    <property type="entry name" value="DNA/RNA polymerases"/>
    <property type="match status" value="1"/>
</dbReference>
<dbReference type="SUPFAM" id="SSF53098">
    <property type="entry name" value="Ribonuclease H-like"/>
    <property type="match status" value="1"/>
</dbReference>
<reference evidence="2" key="2">
    <citation type="submission" date="2022-01" db="EMBL/GenBank/DDBJ databases">
        <authorList>
            <person name="Yamashiro T."/>
            <person name="Shiraishi A."/>
            <person name="Satake H."/>
            <person name="Nakayama K."/>
        </authorList>
    </citation>
    <scope>NUCLEOTIDE SEQUENCE</scope>
</reference>
<dbReference type="EMBL" id="BQNB010012241">
    <property type="protein sequence ID" value="GJT01049.1"/>
    <property type="molecule type" value="Genomic_DNA"/>
</dbReference>
<dbReference type="InterPro" id="IPR043128">
    <property type="entry name" value="Rev_trsase/Diguanyl_cyclase"/>
</dbReference>
<dbReference type="Proteomes" id="UP001151760">
    <property type="component" value="Unassembled WGS sequence"/>
</dbReference>
<evidence type="ECO:0000313" key="2">
    <source>
        <dbReference type="EMBL" id="GJT01049.1"/>
    </source>
</evidence>
<proteinExistence type="predicted"/>
<evidence type="ECO:0000313" key="3">
    <source>
        <dbReference type="Proteomes" id="UP001151760"/>
    </source>
</evidence>
<evidence type="ECO:0000259" key="1">
    <source>
        <dbReference type="Pfam" id="PF00078"/>
    </source>
</evidence>
<name>A0ABQ5AIW8_9ASTR</name>